<evidence type="ECO:0000256" key="1">
    <source>
        <dbReference type="ARBA" id="ARBA00004651"/>
    </source>
</evidence>
<gene>
    <name evidence="8" type="ORF">SAMN05421858_3221</name>
</gene>
<dbReference type="InterPro" id="IPR050189">
    <property type="entry name" value="MFS_Efflux_Transporters"/>
</dbReference>
<feature type="transmembrane region" description="Helical" evidence="6">
    <location>
        <begin position="342"/>
        <end position="365"/>
    </location>
</feature>
<evidence type="ECO:0000256" key="3">
    <source>
        <dbReference type="ARBA" id="ARBA00022692"/>
    </source>
</evidence>
<feature type="transmembrane region" description="Helical" evidence="6">
    <location>
        <begin position="114"/>
        <end position="138"/>
    </location>
</feature>
<protein>
    <submittedName>
        <fullName evidence="8">Predicted arabinose efflux permease, MFS family</fullName>
    </submittedName>
</protein>
<keyword evidence="5 6" id="KW-0472">Membrane</keyword>
<dbReference type="InterPro" id="IPR020846">
    <property type="entry name" value="MFS_dom"/>
</dbReference>
<dbReference type="OrthoDB" id="200998at2157"/>
<evidence type="ECO:0000256" key="5">
    <source>
        <dbReference type="ARBA" id="ARBA00023136"/>
    </source>
</evidence>
<dbReference type="EMBL" id="FTNO01000003">
    <property type="protein sequence ID" value="SIR66513.1"/>
    <property type="molecule type" value="Genomic_DNA"/>
</dbReference>
<dbReference type="AlphaFoldDB" id="A0A1N7CSF2"/>
<evidence type="ECO:0000256" key="2">
    <source>
        <dbReference type="ARBA" id="ARBA00022475"/>
    </source>
</evidence>
<proteinExistence type="predicted"/>
<evidence type="ECO:0000313" key="9">
    <source>
        <dbReference type="Proteomes" id="UP000186914"/>
    </source>
</evidence>
<dbReference type="PROSITE" id="PS50850">
    <property type="entry name" value="MFS"/>
    <property type="match status" value="1"/>
</dbReference>
<keyword evidence="4 6" id="KW-1133">Transmembrane helix</keyword>
<dbReference type="InterPro" id="IPR036259">
    <property type="entry name" value="MFS_trans_sf"/>
</dbReference>
<feature type="transmembrane region" description="Helical" evidence="6">
    <location>
        <begin position="54"/>
        <end position="74"/>
    </location>
</feature>
<organism evidence="8 9">
    <name type="scientific">Haladaptatus litoreus</name>
    <dbReference type="NCBI Taxonomy" id="553468"/>
    <lineage>
        <taxon>Archaea</taxon>
        <taxon>Methanobacteriati</taxon>
        <taxon>Methanobacteriota</taxon>
        <taxon>Stenosarchaea group</taxon>
        <taxon>Halobacteria</taxon>
        <taxon>Halobacteriales</taxon>
        <taxon>Haladaptataceae</taxon>
        <taxon>Haladaptatus</taxon>
    </lineage>
</organism>
<feature type="transmembrane region" description="Helical" evidence="6">
    <location>
        <begin position="255"/>
        <end position="273"/>
    </location>
</feature>
<dbReference type="SUPFAM" id="SSF103473">
    <property type="entry name" value="MFS general substrate transporter"/>
    <property type="match status" value="1"/>
</dbReference>
<feature type="transmembrane region" description="Helical" evidence="6">
    <location>
        <begin position="314"/>
        <end position="336"/>
    </location>
</feature>
<dbReference type="InterPro" id="IPR011701">
    <property type="entry name" value="MFS"/>
</dbReference>
<feature type="domain" description="Major facilitator superfamily (MFS) profile" evidence="7">
    <location>
        <begin position="1"/>
        <end position="368"/>
    </location>
</feature>
<keyword evidence="9" id="KW-1185">Reference proteome</keyword>
<sequence length="381" mass="40088">MNFGRTVFAPLLEPLTVAFGTDQATIGILVSLVWLGTAIPRIPMGYILTHIPRYQAVLATGVILAGSSAVIAFAQSLVVLQLGTFLLGVASGAYFVAAVPLIAELYPNAVGRTVGIHGTAAQLAAVLAPTIVVGILLISSWRMVFVVLAVSAVIFSIVLATVVRGSRIADEAVPDHAFLSAVRAHWRLIATGLLMVGAAGFLWQGLFNFYVVYLNTVKGVSTTTANLLLTVVFAAGLPAFWFGGRLADRLPIVPYILAILTGFVISVGALTYAGRLVALIIISVSIGYSIHSLFPALDTYFLNSLPDESRGVAYAAFTGLSLLVEANGTAAVGLLTEAGYQFNVVFLALASLVGCVVLVLAGLYLTDRLPGAHRESRWSIE</sequence>
<evidence type="ECO:0000256" key="6">
    <source>
        <dbReference type="SAM" id="Phobius"/>
    </source>
</evidence>
<accession>A0A1N7CSF2</accession>
<feature type="transmembrane region" description="Helical" evidence="6">
    <location>
        <begin position="80"/>
        <end position="102"/>
    </location>
</feature>
<keyword evidence="2" id="KW-1003">Cell membrane</keyword>
<dbReference type="Pfam" id="PF07690">
    <property type="entry name" value="MFS_1"/>
    <property type="match status" value="1"/>
</dbReference>
<keyword evidence="3 6" id="KW-0812">Transmembrane</keyword>
<feature type="transmembrane region" description="Helical" evidence="6">
    <location>
        <begin position="184"/>
        <end position="203"/>
    </location>
</feature>
<name>A0A1N7CSF2_9EURY</name>
<comment type="subcellular location">
    <subcellularLocation>
        <location evidence="1">Cell membrane</location>
        <topology evidence="1">Multi-pass membrane protein</topology>
    </subcellularLocation>
</comment>
<feature type="transmembrane region" description="Helical" evidence="6">
    <location>
        <begin position="223"/>
        <end position="243"/>
    </location>
</feature>
<evidence type="ECO:0000256" key="4">
    <source>
        <dbReference type="ARBA" id="ARBA00022989"/>
    </source>
</evidence>
<evidence type="ECO:0000259" key="7">
    <source>
        <dbReference type="PROSITE" id="PS50850"/>
    </source>
</evidence>
<dbReference type="PANTHER" id="PTHR43124:SF3">
    <property type="entry name" value="CHLORAMPHENICOL EFFLUX PUMP RV0191"/>
    <property type="match status" value="1"/>
</dbReference>
<feature type="transmembrane region" description="Helical" evidence="6">
    <location>
        <begin position="24"/>
        <end position="42"/>
    </location>
</feature>
<dbReference type="Proteomes" id="UP000186914">
    <property type="component" value="Unassembled WGS sequence"/>
</dbReference>
<dbReference type="GO" id="GO:0022857">
    <property type="term" value="F:transmembrane transporter activity"/>
    <property type="evidence" value="ECO:0007669"/>
    <property type="project" value="InterPro"/>
</dbReference>
<feature type="transmembrane region" description="Helical" evidence="6">
    <location>
        <begin position="279"/>
        <end position="302"/>
    </location>
</feature>
<dbReference type="Gene3D" id="1.20.1250.20">
    <property type="entry name" value="MFS general substrate transporter like domains"/>
    <property type="match status" value="2"/>
</dbReference>
<reference evidence="9" key="1">
    <citation type="submission" date="2017-01" db="EMBL/GenBank/DDBJ databases">
        <authorList>
            <person name="Varghese N."/>
            <person name="Submissions S."/>
        </authorList>
    </citation>
    <scope>NUCLEOTIDE SEQUENCE [LARGE SCALE GENOMIC DNA]</scope>
    <source>
        <strain evidence="9">CGMCC 1.7737</strain>
    </source>
</reference>
<feature type="transmembrane region" description="Helical" evidence="6">
    <location>
        <begin position="144"/>
        <end position="163"/>
    </location>
</feature>
<dbReference type="GO" id="GO:0005886">
    <property type="term" value="C:plasma membrane"/>
    <property type="evidence" value="ECO:0007669"/>
    <property type="project" value="UniProtKB-SubCell"/>
</dbReference>
<dbReference type="PANTHER" id="PTHR43124">
    <property type="entry name" value="PURINE EFFLUX PUMP PBUE"/>
    <property type="match status" value="1"/>
</dbReference>
<evidence type="ECO:0000313" key="8">
    <source>
        <dbReference type="EMBL" id="SIR66513.1"/>
    </source>
</evidence>